<dbReference type="Gene3D" id="3.40.190.10">
    <property type="entry name" value="Periplasmic binding protein-like II"/>
    <property type="match status" value="2"/>
</dbReference>
<dbReference type="Proteomes" id="UP000183918">
    <property type="component" value="Unassembled WGS sequence"/>
</dbReference>
<dbReference type="GO" id="GO:0015846">
    <property type="term" value="P:polyamine transport"/>
    <property type="evidence" value="ECO:0007669"/>
    <property type="project" value="InterPro"/>
</dbReference>
<evidence type="ECO:0000256" key="5">
    <source>
        <dbReference type="PIRSR" id="PIRSR019574-1"/>
    </source>
</evidence>
<dbReference type="InterPro" id="IPR006059">
    <property type="entry name" value="SBP"/>
</dbReference>
<dbReference type="GO" id="GO:0042597">
    <property type="term" value="C:periplasmic space"/>
    <property type="evidence" value="ECO:0007669"/>
    <property type="project" value="UniProtKB-SubCell"/>
</dbReference>
<proteinExistence type="predicted"/>
<keyword evidence="3 6" id="KW-0732">Signal</keyword>
<dbReference type="SUPFAM" id="SSF53850">
    <property type="entry name" value="Periplasmic binding protein-like II"/>
    <property type="match status" value="1"/>
</dbReference>
<dbReference type="InterPro" id="IPR001188">
    <property type="entry name" value="Sperm_putr-bd"/>
</dbReference>
<evidence type="ECO:0000256" key="4">
    <source>
        <dbReference type="ARBA" id="ARBA00022764"/>
    </source>
</evidence>
<dbReference type="OrthoDB" id="9769319at2"/>
<keyword evidence="2" id="KW-0813">Transport</keyword>
<keyword evidence="8" id="KW-1185">Reference proteome</keyword>
<evidence type="ECO:0000256" key="3">
    <source>
        <dbReference type="ARBA" id="ARBA00022729"/>
    </source>
</evidence>
<evidence type="ECO:0000256" key="2">
    <source>
        <dbReference type="ARBA" id="ARBA00022448"/>
    </source>
</evidence>
<dbReference type="PRINTS" id="PR00909">
    <property type="entry name" value="SPERMDNBNDNG"/>
</dbReference>
<sequence length="373" mass="43138">MKHFFKKDFSHKTKKISLCLVLVLSLSQVFSACGKTKNRDSHATPIKNNVNSITVLNYGKYMDEDVIKKFEKETGIHIKYEEYENPEEMYTKYKSGSIKYDVICTSEYMIQKLMSENELKKIDFKKLSNYNNIDSNVLELNQSYDSKNQYALPYFYGTLGILYDTKKVSKADVQSWNCLWNKKYNNEIIMENSVRDTFAAALKKLNYSINDTNPKHLNKALSILEKQKEHVYAYMVDETADEMVAGNAKIALCYSGEAATAMESKSSLAYTVPKEGSNVWVDSWFIPKTCKSKQNAIKFLDFLCRDDIATANFDYVYYASPIKSVVKKQPKDVLENEAVFPSKKTLENCEIFTMLNQKTTDYYSDLWMKLKAY</sequence>
<keyword evidence="4" id="KW-0574">Periplasm</keyword>
<gene>
    <name evidence="7" type="ORF">SAMN02910414_00099</name>
</gene>
<dbReference type="CDD" id="cd13663">
    <property type="entry name" value="PBP2_PotD_PotF_like_2"/>
    <property type="match status" value="1"/>
</dbReference>
<dbReference type="GO" id="GO:0019808">
    <property type="term" value="F:polyamine binding"/>
    <property type="evidence" value="ECO:0007669"/>
    <property type="project" value="InterPro"/>
</dbReference>
<dbReference type="PANTHER" id="PTHR30222:SF17">
    <property type="entry name" value="SPERMIDINE_PUTRESCINE-BINDING PERIPLASMIC PROTEIN"/>
    <property type="match status" value="1"/>
</dbReference>
<organism evidence="7 8">
    <name type="scientific">Lachnobacterium bovis DSM 14045</name>
    <dbReference type="NCBI Taxonomy" id="1122142"/>
    <lineage>
        <taxon>Bacteria</taxon>
        <taxon>Bacillati</taxon>
        <taxon>Bacillota</taxon>
        <taxon>Clostridia</taxon>
        <taxon>Lachnospirales</taxon>
        <taxon>Lachnospiraceae</taxon>
        <taxon>Lachnobacterium</taxon>
    </lineage>
</organism>
<comment type="subcellular location">
    <subcellularLocation>
        <location evidence="1">Periplasm</location>
    </subcellularLocation>
</comment>
<dbReference type="EMBL" id="FNPG01000004">
    <property type="protein sequence ID" value="SDX84851.1"/>
    <property type="molecule type" value="Genomic_DNA"/>
</dbReference>
<reference evidence="7 8" key="1">
    <citation type="submission" date="2016-10" db="EMBL/GenBank/DDBJ databases">
        <authorList>
            <person name="de Groot N.N."/>
        </authorList>
    </citation>
    <scope>NUCLEOTIDE SEQUENCE [LARGE SCALE GENOMIC DNA]</scope>
    <source>
        <strain evidence="7 8">DSM 14045</strain>
    </source>
</reference>
<dbReference type="AlphaFoldDB" id="A0A1H3F1H8"/>
<accession>A0A1H3F1H8</accession>
<protein>
    <submittedName>
        <fullName evidence="7">Spermidine/putrescine transport system substrate-binding protein</fullName>
    </submittedName>
</protein>
<dbReference type="PROSITE" id="PS51257">
    <property type="entry name" value="PROKAR_LIPOPROTEIN"/>
    <property type="match status" value="1"/>
</dbReference>
<dbReference type="STRING" id="1122142.SAMN02910414_00099"/>
<feature type="chain" id="PRO_5038707793" evidence="6">
    <location>
        <begin position="32"/>
        <end position="373"/>
    </location>
</feature>
<feature type="binding site" evidence="5">
    <location>
        <position position="108"/>
    </location>
    <ligand>
        <name>spermidine</name>
        <dbReference type="ChEBI" id="CHEBI:57834"/>
    </ligand>
</feature>
<dbReference type="PIRSF" id="PIRSF019574">
    <property type="entry name" value="Periplasmic_polyamine_BP"/>
    <property type="match status" value="1"/>
</dbReference>
<evidence type="ECO:0000313" key="7">
    <source>
        <dbReference type="EMBL" id="SDX84851.1"/>
    </source>
</evidence>
<evidence type="ECO:0000313" key="8">
    <source>
        <dbReference type="Proteomes" id="UP000183918"/>
    </source>
</evidence>
<evidence type="ECO:0000256" key="1">
    <source>
        <dbReference type="ARBA" id="ARBA00004418"/>
    </source>
</evidence>
<dbReference type="Pfam" id="PF13416">
    <property type="entry name" value="SBP_bac_8"/>
    <property type="match status" value="1"/>
</dbReference>
<feature type="signal peptide" evidence="6">
    <location>
        <begin position="1"/>
        <end position="31"/>
    </location>
</feature>
<evidence type="ECO:0000256" key="6">
    <source>
        <dbReference type="SAM" id="SignalP"/>
    </source>
</evidence>
<dbReference type="RefSeq" id="WP_074715344.1">
    <property type="nucleotide sequence ID" value="NZ_FNPG01000004.1"/>
</dbReference>
<dbReference type="PANTHER" id="PTHR30222">
    <property type="entry name" value="SPERMIDINE/PUTRESCINE-BINDING PERIPLASMIC PROTEIN"/>
    <property type="match status" value="1"/>
</dbReference>
<name>A0A1H3F1H8_9FIRM</name>